<dbReference type="RefSeq" id="WP_111439645.1">
    <property type="nucleotide sequence ID" value="NZ_QKZI01000004.1"/>
</dbReference>
<feature type="transmembrane region" description="Helical" evidence="1">
    <location>
        <begin position="195"/>
        <end position="219"/>
    </location>
</feature>
<dbReference type="InterPro" id="IPR038765">
    <property type="entry name" value="Papain-like_cys_pep_sf"/>
</dbReference>
<feature type="transmembrane region" description="Helical" evidence="1">
    <location>
        <begin position="140"/>
        <end position="160"/>
    </location>
</feature>
<keyword evidence="1" id="KW-0812">Transmembrane</keyword>
<dbReference type="Proteomes" id="UP000248646">
    <property type="component" value="Unassembled WGS sequence"/>
</dbReference>
<dbReference type="OrthoDB" id="9804872at2"/>
<dbReference type="PANTHER" id="PTHR42736:SF1">
    <property type="entry name" value="PROTEIN-GLUTAMINE GAMMA-GLUTAMYLTRANSFERASE"/>
    <property type="match status" value="1"/>
</dbReference>
<evidence type="ECO:0000313" key="3">
    <source>
        <dbReference type="EMBL" id="PZX04495.1"/>
    </source>
</evidence>
<gene>
    <name evidence="3" type="ORF">C7437_1046</name>
</gene>
<name>A0A2W7MDZ1_9BACI</name>
<feature type="transmembrane region" description="Helical" evidence="1">
    <location>
        <begin position="114"/>
        <end position="133"/>
    </location>
</feature>
<feature type="transmembrane region" description="Helical" evidence="1">
    <location>
        <begin position="166"/>
        <end position="183"/>
    </location>
</feature>
<evidence type="ECO:0000313" key="4">
    <source>
        <dbReference type="Proteomes" id="UP000248646"/>
    </source>
</evidence>
<accession>A0A2W7MDZ1</accession>
<dbReference type="SUPFAM" id="SSF54001">
    <property type="entry name" value="Cysteine proteinases"/>
    <property type="match status" value="1"/>
</dbReference>
<dbReference type="SMART" id="SM00460">
    <property type="entry name" value="TGc"/>
    <property type="match status" value="1"/>
</dbReference>
<keyword evidence="4" id="KW-1185">Reference proteome</keyword>
<dbReference type="Pfam" id="PF01841">
    <property type="entry name" value="Transglut_core"/>
    <property type="match status" value="1"/>
</dbReference>
<feature type="transmembrane region" description="Helical" evidence="1">
    <location>
        <begin position="6"/>
        <end position="26"/>
    </location>
</feature>
<feature type="domain" description="Transglutaminase-like" evidence="2">
    <location>
        <begin position="473"/>
        <end position="547"/>
    </location>
</feature>
<dbReference type="EMBL" id="QKZI01000004">
    <property type="protein sequence ID" value="PZX04495.1"/>
    <property type="molecule type" value="Genomic_DNA"/>
</dbReference>
<protein>
    <submittedName>
        <fullName evidence="3">Transglutaminase superfamily protein</fullName>
    </submittedName>
</protein>
<keyword evidence="1" id="KW-1133">Transmembrane helix</keyword>
<organism evidence="3 4">
    <name type="scientific">Psychrobacillus insolitus</name>
    <dbReference type="NCBI Taxonomy" id="1461"/>
    <lineage>
        <taxon>Bacteria</taxon>
        <taxon>Bacillati</taxon>
        <taxon>Bacillota</taxon>
        <taxon>Bacilli</taxon>
        <taxon>Bacillales</taxon>
        <taxon>Bacillaceae</taxon>
        <taxon>Psychrobacillus</taxon>
    </lineage>
</organism>
<evidence type="ECO:0000256" key="1">
    <source>
        <dbReference type="SAM" id="Phobius"/>
    </source>
</evidence>
<sequence>MNEKVVKGLLTGTIYFSVFLLLIEWLKPVIELTDTEHLKLFSYFLGISLLFYFVQLNWKITTPLKLIYIGGVIAFLYTEESLFSRESVFFLTDTIQFNMQALLSQQWTGVTDDFRTLLFFVLLWMTTYLLNYWIRVRKNIWLFFIMTVLFVTILDTFSPYNGEKSIVTVLMVGFFVSGVLYAKKVMGENNKKASVSFLAILFASLFGVIVLSAVIAYTLPKAGPSWPDPVPFLTSVNNSATSEDGGSKRVGYGENDEQLGGAFIGDDSPVFRATLQTKQYWKIETKDTYTSKGWIQSDTEDELVSSDKTSHSIVSDILSGTEEEKVNSSISMMQEFPFVMQPYGITNVASVVPFTATMTVANQKLSTFNGGSPFSILDYDVEYSEPSYSLRALRETTTENLGQLSSDFDRYLQLPESLPDRVTELATKITEDQDSLYEKAKKIERYFRQSGFSYSQQLAAIPEGDTDYVDQFLFDTKVGYCDNFSTSMVVMLRSQGIPARWVKGFTAGEVVQTESNRDTYEVTNNNAHSWVEAYFPGVGWMNFEPTIGFSNGPNLEYDLETQSDAIEAPKPVEPDTPENKNPVKENTEVSRSFTEVMQDFGKWISNNKAAIIWSLVGLFMLSLILYQFRRRWISKVLIPLNRMRKNDWESYEKMYHQLLWLLKLYGLDREQGQTLSSYAKTIDAYFGGNDMRKLTDAYEKGFYGDDKDSINYASLKEKSENLINRFSS</sequence>
<keyword evidence="1" id="KW-0472">Membrane</keyword>
<feature type="transmembrane region" description="Helical" evidence="1">
    <location>
        <begin position="38"/>
        <end position="58"/>
    </location>
</feature>
<dbReference type="PANTHER" id="PTHR42736">
    <property type="entry name" value="PROTEIN-GLUTAMINE GAMMA-GLUTAMYLTRANSFERASE"/>
    <property type="match status" value="1"/>
</dbReference>
<evidence type="ECO:0000259" key="2">
    <source>
        <dbReference type="SMART" id="SM00460"/>
    </source>
</evidence>
<dbReference type="Gene3D" id="3.10.620.30">
    <property type="match status" value="1"/>
</dbReference>
<dbReference type="AlphaFoldDB" id="A0A2W7MDZ1"/>
<reference evidence="3 4" key="1">
    <citation type="submission" date="2018-06" db="EMBL/GenBank/DDBJ databases">
        <title>Genomic Encyclopedia of Type Strains, Phase IV (KMG-IV): sequencing the most valuable type-strain genomes for metagenomic binning, comparative biology and taxonomic classification.</title>
        <authorList>
            <person name="Goeker M."/>
        </authorList>
    </citation>
    <scope>NUCLEOTIDE SEQUENCE [LARGE SCALE GENOMIC DNA]</scope>
    <source>
        <strain evidence="3 4">DSM 5</strain>
    </source>
</reference>
<feature type="transmembrane region" description="Helical" evidence="1">
    <location>
        <begin position="610"/>
        <end position="628"/>
    </location>
</feature>
<comment type="caution">
    <text evidence="3">The sequence shown here is derived from an EMBL/GenBank/DDBJ whole genome shotgun (WGS) entry which is preliminary data.</text>
</comment>
<dbReference type="InterPro" id="IPR052901">
    <property type="entry name" value="Bact_TGase-like"/>
</dbReference>
<dbReference type="InterPro" id="IPR002931">
    <property type="entry name" value="Transglutaminase-like"/>
</dbReference>
<proteinExistence type="predicted"/>